<accession>F0B8F1</accession>
<organism evidence="2 3">
    <name type="scientific">Xanthomonas vesicatoria ATCC 35937</name>
    <dbReference type="NCBI Taxonomy" id="925775"/>
    <lineage>
        <taxon>Bacteria</taxon>
        <taxon>Pseudomonadati</taxon>
        <taxon>Pseudomonadota</taxon>
        <taxon>Gammaproteobacteria</taxon>
        <taxon>Lysobacterales</taxon>
        <taxon>Lysobacteraceae</taxon>
        <taxon>Xanthomonas</taxon>
    </lineage>
</organism>
<evidence type="ECO:0000256" key="1">
    <source>
        <dbReference type="SAM" id="MobiDB-lite"/>
    </source>
</evidence>
<protein>
    <submittedName>
        <fullName evidence="2">Uncharacterized protein</fullName>
    </submittedName>
</protein>
<dbReference type="EMBL" id="AEQV01000007">
    <property type="protein sequence ID" value="EGD11277.1"/>
    <property type="molecule type" value="Genomic_DNA"/>
</dbReference>
<reference evidence="2 3" key="1">
    <citation type="journal article" date="2011" name="BMC Genomics">
        <title>Comparative genomics reveals diversity among xanthomonads infecting tomato and pepper.</title>
        <authorList>
            <person name="Potnis N."/>
            <person name="Krasileva K."/>
            <person name="Chow V."/>
            <person name="Almeida N.F."/>
            <person name="Patil P.B."/>
            <person name="Ryan R.P."/>
            <person name="Sharlach M."/>
            <person name="Behlau F."/>
            <person name="Dow J.M."/>
            <person name="Momol M.T."/>
            <person name="White F.F."/>
            <person name="Preston J.F."/>
            <person name="Vinatzer B.A."/>
            <person name="Koebnik R."/>
            <person name="Setubal J.C."/>
            <person name="Norman D.J."/>
            <person name="Staskawicz B.J."/>
            <person name="Jones J.B."/>
        </authorList>
    </citation>
    <scope>NUCLEOTIDE SEQUENCE [LARGE SCALE GENOMIC DNA]</scope>
    <source>
        <strain evidence="2 3">ATCC 35937</strain>
    </source>
</reference>
<name>F0B8F1_9XANT</name>
<proteinExistence type="predicted"/>
<comment type="caution">
    <text evidence="2">The sequence shown here is derived from an EMBL/GenBank/DDBJ whole genome shotgun (WGS) entry which is preliminary data.</text>
</comment>
<feature type="compositionally biased region" description="Polar residues" evidence="1">
    <location>
        <begin position="32"/>
        <end position="45"/>
    </location>
</feature>
<gene>
    <name evidence="2" type="ORF">XVE_0347</name>
</gene>
<evidence type="ECO:0000313" key="2">
    <source>
        <dbReference type="EMBL" id="EGD11277.1"/>
    </source>
</evidence>
<dbReference type="Proteomes" id="UP000003299">
    <property type="component" value="Unassembled WGS sequence"/>
</dbReference>
<evidence type="ECO:0000313" key="3">
    <source>
        <dbReference type="Proteomes" id="UP000003299"/>
    </source>
</evidence>
<dbReference type="AlphaFoldDB" id="F0B8F1"/>
<sequence length="124" mass="12919">MSGSGAIAEAVCAVAPALTAAGVVPDSRLPQPVSTSAVNDSASNRDGNRIDSRLPDNGMSNSSALDNNMRGVGLVLEIIQSHPEVAESVSLRGCMRAAKWSNTISHQDHRPVMPTMAMRGSHAQ</sequence>
<feature type="region of interest" description="Disordered" evidence="1">
    <location>
        <begin position="23"/>
        <end position="65"/>
    </location>
</feature>